<keyword evidence="1" id="KW-0472">Membrane</keyword>
<reference evidence="2 3" key="1">
    <citation type="submission" date="2015-12" db="EMBL/GenBank/DDBJ databases">
        <title>Diversity of Burkholderia near neighbor genomes.</title>
        <authorList>
            <person name="Sahl J."/>
            <person name="Wagner D."/>
            <person name="Keim P."/>
        </authorList>
    </citation>
    <scope>NUCLEOTIDE SEQUENCE [LARGE SCALE GENOMIC DNA]</scope>
    <source>
        <strain evidence="2 3">BDU6</strain>
    </source>
</reference>
<evidence type="ECO:0000256" key="1">
    <source>
        <dbReference type="SAM" id="Phobius"/>
    </source>
</evidence>
<dbReference type="Proteomes" id="UP000062519">
    <property type="component" value="Chromosome 2"/>
</dbReference>
<gene>
    <name evidence="2" type="ORF">WS70_24110</name>
</gene>
<protein>
    <submittedName>
        <fullName evidence="2">Uncharacterized protein</fullName>
    </submittedName>
</protein>
<proteinExistence type="predicted"/>
<feature type="transmembrane region" description="Helical" evidence="1">
    <location>
        <begin position="25"/>
        <end position="46"/>
    </location>
</feature>
<dbReference type="KEGG" id="buu:WS70_24110"/>
<name>A0A1B4FMG2_9BURK</name>
<keyword evidence="1" id="KW-0812">Transmembrane</keyword>
<sequence>MIAALAGCALGVTVATGMGPKPLMLATSGNFVMAYVLGAAAAAKLLPRGGFAHRSSIVAFLSAILLLATTGWYLLWPLLLTGAAIGYLQAADKRAAARR</sequence>
<dbReference type="EMBL" id="CP013387">
    <property type="protein sequence ID" value="AOJ04844.1"/>
    <property type="molecule type" value="Genomic_DNA"/>
</dbReference>
<evidence type="ECO:0000313" key="3">
    <source>
        <dbReference type="Proteomes" id="UP000062519"/>
    </source>
</evidence>
<organism evidence="2 3">
    <name type="scientific">Burkholderia mayonis</name>
    <dbReference type="NCBI Taxonomy" id="1385591"/>
    <lineage>
        <taxon>Bacteria</taxon>
        <taxon>Pseudomonadati</taxon>
        <taxon>Pseudomonadota</taxon>
        <taxon>Betaproteobacteria</taxon>
        <taxon>Burkholderiales</taxon>
        <taxon>Burkholderiaceae</taxon>
        <taxon>Burkholderia</taxon>
        <taxon>pseudomallei group</taxon>
    </lineage>
</organism>
<dbReference type="AlphaFoldDB" id="A0A1B4FMG2"/>
<feature type="transmembrane region" description="Helical" evidence="1">
    <location>
        <begin position="58"/>
        <end position="79"/>
    </location>
</feature>
<accession>A0A1B4FMG2</accession>
<keyword evidence="3" id="KW-1185">Reference proteome</keyword>
<keyword evidence="1" id="KW-1133">Transmembrane helix</keyword>
<evidence type="ECO:0000313" key="2">
    <source>
        <dbReference type="EMBL" id="AOJ04844.1"/>
    </source>
</evidence>